<dbReference type="InterPro" id="IPR025202">
    <property type="entry name" value="PLD-like_dom"/>
</dbReference>
<feature type="transmembrane region" description="Helical" evidence="12">
    <location>
        <begin position="12"/>
        <end position="35"/>
    </location>
</feature>
<dbReference type="PANTHER" id="PTHR43856:SF1">
    <property type="entry name" value="MITOCHONDRIAL CARDIOLIPIN HYDROLASE"/>
    <property type="match status" value="1"/>
</dbReference>
<comment type="catalytic activity">
    <reaction evidence="11">
        <text>a cardiolipin + H2O = a 1,2-diacyl-sn-glycero-3-phospho-(1'-sn-glycerol) + a 1,2-diacyl-sn-glycero-3-phosphate + H(+)</text>
        <dbReference type="Rhea" id="RHEA:44884"/>
        <dbReference type="ChEBI" id="CHEBI:15377"/>
        <dbReference type="ChEBI" id="CHEBI:15378"/>
        <dbReference type="ChEBI" id="CHEBI:58608"/>
        <dbReference type="ChEBI" id="CHEBI:62237"/>
        <dbReference type="ChEBI" id="CHEBI:64716"/>
    </reaction>
    <physiologicalReaction direction="left-to-right" evidence="11">
        <dbReference type="Rhea" id="RHEA:44885"/>
    </physiologicalReaction>
</comment>
<keyword evidence="2" id="KW-0442">Lipid degradation</keyword>
<evidence type="ECO:0000256" key="5">
    <source>
        <dbReference type="ARBA" id="ARBA00038012"/>
    </source>
</evidence>
<evidence type="ECO:0000256" key="10">
    <source>
        <dbReference type="ARBA" id="ARBA00043167"/>
    </source>
</evidence>
<evidence type="ECO:0000256" key="3">
    <source>
        <dbReference type="ARBA" id="ARBA00023098"/>
    </source>
</evidence>
<dbReference type="Pfam" id="PF13091">
    <property type="entry name" value="PLDc_2"/>
    <property type="match status" value="1"/>
</dbReference>
<sequence>MRHRTNQEMSAVWMVKVVGLGLVAISLSVELLGWLGRRLRPRKIRNEVLFFPSEMSCVEHIVNPNSPYTCLCPFPHGVETSFSRLLRILLSASSTLDLCVFAFSNMDLCRAVLALHNKGVIMRVLTDKDYAAITGSQIGVLRKAGICVRCDGGSRGSVYMHHKFAVVDGRLLITGSLNWTLQAVQANMENVLVTEEPDLLRPFIKEFDRLWVCNEPGQHHSLGT</sequence>
<dbReference type="CDD" id="cd09171">
    <property type="entry name" value="PLDc_vPLD6_like"/>
    <property type="match status" value="1"/>
</dbReference>
<evidence type="ECO:0000256" key="2">
    <source>
        <dbReference type="ARBA" id="ARBA00022963"/>
    </source>
</evidence>
<evidence type="ECO:0000313" key="15">
    <source>
        <dbReference type="Proteomes" id="UP000261660"/>
    </source>
</evidence>
<reference evidence="14" key="2">
    <citation type="submission" date="2025-09" db="UniProtKB">
        <authorList>
            <consortium name="Ensembl"/>
        </authorList>
    </citation>
    <scope>IDENTIFICATION</scope>
</reference>
<dbReference type="GO" id="GO:0051321">
    <property type="term" value="P:meiotic cell cycle"/>
    <property type="evidence" value="ECO:0007669"/>
    <property type="project" value="UniProtKB-KW"/>
</dbReference>
<keyword evidence="12" id="KW-0812">Transmembrane</keyword>
<organism evidence="14 15">
    <name type="scientific">Labrus bergylta</name>
    <name type="common">ballan wrasse</name>
    <dbReference type="NCBI Taxonomy" id="56723"/>
    <lineage>
        <taxon>Eukaryota</taxon>
        <taxon>Metazoa</taxon>
        <taxon>Chordata</taxon>
        <taxon>Craniata</taxon>
        <taxon>Vertebrata</taxon>
        <taxon>Euteleostomi</taxon>
        <taxon>Actinopterygii</taxon>
        <taxon>Neopterygii</taxon>
        <taxon>Teleostei</taxon>
        <taxon>Neoteleostei</taxon>
        <taxon>Acanthomorphata</taxon>
        <taxon>Eupercaria</taxon>
        <taxon>Labriformes</taxon>
        <taxon>Labridae</taxon>
        <taxon>Labrus</taxon>
    </lineage>
</organism>
<dbReference type="GO" id="GO:0005739">
    <property type="term" value="C:mitochondrion"/>
    <property type="evidence" value="ECO:0007669"/>
    <property type="project" value="TreeGrafter"/>
</dbReference>
<dbReference type="AlphaFoldDB" id="A0A3Q3L2D9"/>
<keyword evidence="4" id="KW-0469">Meiosis</keyword>
<dbReference type="GO" id="GO:0016042">
    <property type="term" value="P:lipid catabolic process"/>
    <property type="evidence" value="ECO:0007669"/>
    <property type="project" value="UniProtKB-KW"/>
</dbReference>
<reference evidence="14" key="1">
    <citation type="submission" date="2025-08" db="UniProtKB">
        <authorList>
            <consortium name="Ensembl"/>
        </authorList>
    </citation>
    <scope>IDENTIFICATION</scope>
</reference>
<dbReference type="InterPro" id="IPR051406">
    <property type="entry name" value="PLD_domain"/>
</dbReference>
<evidence type="ECO:0000259" key="13">
    <source>
        <dbReference type="PROSITE" id="PS50035"/>
    </source>
</evidence>
<protein>
    <recommendedName>
        <fullName evidence="6">Mitochondrial cardiolipin hydrolase</fullName>
    </recommendedName>
    <alternativeName>
        <fullName evidence="8">Choline phosphatase 6</fullName>
    </alternativeName>
    <alternativeName>
        <fullName evidence="10">Mitochondrial phospholipase</fullName>
    </alternativeName>
    <alternativeName>
        <fullName evidence="9">Phosphatidylcholine-hydrolyzing phospholipase D6</fullName>
    </alternativeName>
    <alternativeName>
        <fullName evidence="7">Phospholipase D6</fullName>
    </alternativeName>
</protein>
<feature type="domain" description="PLD phosphodiesterase" evidence="13">
    <location>
        <begin position="156"/>
        <end position="183"/>
    </location>
</feature>
<accession>A0A3Q3L2D9</accession>
<dbReference type="Gene3D" id="3.30.870.10">
    <property type="entry name" value="Endonuclease Chain A"/>
    <property type="match status" value="1"/>
</dbReference>
<dbReference type="GO" id="GO:0034587">
    <property type="term" value="P:piRNA processing"/>
    <property type="evidence" value="ECO:0007669"/>
    <property type="project" value="TreeGrafter"/>
</dbReference>
<dbReference type="PANTHER" id="PTHR43856">
    <property type="entry name" value="CARDIOLIPIN HYDROLASE"/>
    <property type="match status" value="1"/>
</dbReference>
<comment type="similarity">
    <text evidence="5">Belongs to the phospholipase D family. MitoPLD/Zucchini subfamily.</text>
</comment>
<evidence type="ECO:0000256" key="6">
    <source>
        <dbReference type="ARBA" id="ARBA00040549"/>
    </source>
</evidence>
<evidence type="ECO:0000256" key="7">
    <source>
        <dbReference type="ARBA" id="ARBA00041680"/>
    </source>
</evidence>
<evidence type="ECO:0000256" key="9">
    <source>
        <dbReference type="ARBA" id="ARBA00043135"/>
    </source>
</evidence>
<evidence type="ECO:0000256" key="4">
    <source>
        <dbReference type="ARBA" id="ARBA00023254"/>
    </source>
</evidence>
<evidence type="ECO:0000256" key="11">
    <source>
        <dbReference type="ARBA" id="ARBA00048101"/>
    </source>
</evidence>
<dbReference type="InterPro" id="IPR001736">
    <property type="entry name" value="PLipase_D/transphosphatidylase"/>
</dbReference>
<name>A0A3Q3L2D9_9LABR</name>
<dbReference type="FunCoup" id="A0A3Q3L2D9">
    <property type="interactions" value="73"/>
</dbReference>
<dbReference type="SMART" id="SM00155">
    <property type="entry name" value="PLDc"/>
    <property type="match status" value="1"/>
</dbReference>
<dbReference type="Proteomes" id="UP000261660">
    <property type="component" value="Unplaced"/>
</dbReference>
<keyword evidence="15" id="KW-1185">Reference proteome</keyword>
<dbReference type="SUPFAM" id="SSF56024">
    <property type="entry name" value="Phospholipase D/nuclease"/>
    <property type="match status" value="1"/>
</dbReference>
<evidence type="ECO:0000256" key="12">
    <source>
        <dbReference type="SAM" id="Phobius"/>
    </source>
</evidence>
<dbReference type="STRING" id="56723.ENSLBEP00000002999"/>
<dbReference type="InParanoid" id="A0A3Q3L2D9"/>
<keyword evidence="1" id="KW-0378">Hydrolase</keyword>
<keyword evidence="3" id="KW-0443">Lipid metabolism</keyword>
<dbReference type="PROSITE" id="PS50035">
    <property type="entry name" value="PLD"/>
    <property type="match status" value="1"/>
</dbReference>
<evidence type="ECO:0000256" key="1">
    <source>
        <dbReference type="ARBA" id="ARBA00022801"/>
    </source>
</evidence>
<evidence type="ECO:0000313" key="14">
    <source>
        <dbReference type="Ensembl" id="ENSLBEP00000002999.1"/>
    </source>
</evidence>
<evidence type="ECO:0000256" key="8">
    <source>
        <dbReference type="ARBA" id="ARBA00042226"/>
    </source>
</evidence>
<keyword evidence="12" id="KW-1133">Transmembrane helix</keyword>
<dbReference type="GO" id="GO:0016891">
    <property type="term" value="F:RNA endonuclease activity producing 5'-phosphomonoesters, hydrolytic mechanism"/>
    <property type="evidence" value="ECO:0007669"/>
    <property type="project" value="TreeGrafter"/>
</dbReference>
<proteinExistence type="inferred from homology"/>
<dbReference type="GeneTree" id="ENSGT00390000004368"/>
<keyword evidence="12" id="KW-0472">Membrane</keyword>
<dbReference type="Ensembl" id="ENSLBET00000003162.1">
    <property type="protein sequence ID" value="ENSLBEP00000002999.1"/>
    <property type="gene ID" value="ENSLBEG00000002365.1"/>
</dbReference>